<reference evidence="1 2" key="1">
    <citation type="submission" date="2019-07" db="EMBL/GenBank/DDBJ databases">
        <title>The draft genome sequence of Aquimarina algiphila M91.</title>
        <authorList>
            <person name="Meng X."/>
        </authorList>
    </citation>
    <scope>NUCLEOTIDE SEQUENCE [LARGE SCALE GENOMIC DNA]</scope>
    <source>
        <strain evidence="1 2">M91</strain>
    </source>
</reference>
<keyword evidence="2" id="KW-1185">Reference proteome</keyword>
<gene>
    <name evidence="1" type="ORF">FOF46_12870</name>
</gene>
<evidence type="ECO:0008006" key="3">
    <source>
        <dbReference type="Google" id="ProtNLM"/>
    </source>
</evidence>
<protein>
    <recommendedName>
        <fullName evidence="3">Lipoprotein</fullName>
    </recommendedName>
</protein>
<dbReference type="Proteomes" id="UP000318833">
    <property type="component" value="Unassembled WGS sequence"/>
</dbReference>
<sequence length="222" mass="26197">MKNYTFFTTLILTVLLLACSQNDNEFQTTEFSIVSKHTQNNIYVTKGEYIKTLERDKNKCKDSVLSFNEELLSYKVKGAVSDTMYCESKFNEKIEWLQYEIEKARVYEYIEEFIVFNSIDDDDTPCPEFNCPIQYYIGDHFIFLENHNGFKGEILDKNGELLGIFTELEPFMDSEFFMSRLHLKREIETKIEVDLRFAFKSESELNQINISDVVLIPSYEEN</sequence>
<evidence type="ECO:0000313" key="1">
    <source>
        <dbReference type="EMBL" id="TSE08283.1"/>
    </source>
</evidence>
<proteinExistence type="predicted"/>
<evidence type="ECO:0000313" key="2">
    <source>
        <dbReference type="Proteomes" id="UP000318833"/>
    </source>
</evidence>
<dbReference type="PROSITE" id="PS51257">
    <property type="entry name" value="PROKAR_LIPOPROTEIN"/>
    <property type="match status" value="1"/>
</dbReference>
<name>A0A554VK01_9FLAO</name>
<accession>A0A554VK01</accession>
<dbReference type="EMBL" id="VLNR01000024">
    <property type="protein sequence ID" value="TSE08283.1"/>
    <property type="molecule type" value="Genomic_DNA"/>
</dbReference>
<dbReference type="RefSeq" id="WP_143916716.1">
    <property type="nucleotide sequence ID" value="NZ_CANMIK010000022.1"/>
</dbReference>
<organism evidence="1 2">
    <name type="scientific">Aquimarina algiphila</name>
    <dbReference type="NCBI Taxonomy" id="2047982"/>
    <lineage>
        <taxon>Bacteria</taxon>
        <taxon>Pseudomonadati</taxon>
        <taxon>Bacteroidota</taxon>
        <taxon>Flavobacteriia</taxon>
        <taxon>Flavobacteriales</taxon>
        <taxon>Flavobacteriaceae</taxon>
        <taxon>Aquimarina</taxon>
    </lineage>
</organism>
<dbReference type="AlphaFoldDB" id="A0A554VK01"/>
<comment type="caution">
    <text evidence="1">The sequence shown here is derived from an EMBL/GenBank/DDBJ whole genome shotgun (WGS) entry which is preliminary data.</text>
</comment>